<organism evidence="5 6">
    <name type="scientific">Spinacia oleracea</name>
    <name type="common">Spinach</name>
    <dbReference type="NCBI Taxonomy" id="3562"/>
    <lineage>
        <taxon>Eukaryota</taxon>
        <taxon>Viridiplantae</taxon>
        <taxon>Streptophyta</taxon>
        <taxon>Embryophyta</taxon>
        <taxon>Tracheophyta</taxon>
        <taxon>Spermatophyta</taxon>
        <taxon>Magnoliopsida</taxon>
        <taxon>eudicotyledons</taxon>
        <taxon>Gunneridae</taxon>
        <taxon>Pentapetalae</taxon>
        <taxon>Caryophyllales</taxon>
        <taxon>Chenopodiaceae</taxon>
        <taxon>Chenopodioideae</taxon>
        <taxon>Anserineae</taxon>
        <taxon>Spinacia</taxon>
    </lineage>
</organism>
<keyword evidence="3" id="KW-0418">Kinase</keyword>
<feature type="domain" description="Carbohydrate kinase PfkB" evidence="4">
    <location>
        <begin position="27"/>
        <end position="261"/>
    </location>
</feature>
<feature type="domain" description="Carbohydrate kinase PfkB" evidence="4">
    <location>
        <begin position="307"/>
        <end position="358"/>
    </location>
</feature>
<dbReference type="Proteomes" id="UP000813463">
    <property type="component" value="Chromosome 4"/>
</dbReference>
<dbReference type="Pfam" id="PF00294">
    <property type="entry name" value="PfkB"/>
    <property type="match status" value="2"/>
</dbReference>
<accession>A0A9R0K7E9</accession>
<sequence length="391" mass="41831">MKKSNAMPIIIGGMVLDIHATASVPSTAKSTTPGQNEFILGGVARNIAECLLKLGTKSFMISALGCDLPGDLLLEQWRSAGLLTEGIQRGLDITTASVCNMFDINGDLTAGVASVESIEKYVTPQWIQQFKSIVHSAPVMMVDANLSPEALKASCRMAADFDVPVWFEPVSVTKSERVAAIANYITFASPNEHELIAMANSLSRKNKFRPIERDQRKMNASIESLFKELKPAILVLLQKGIKYVLVTLGPDGAFLCSGSGPSGLRECLSSTKSFDKKREIFDKVSNRCPTHQYLGPTPYKKGSQLFVMHFPALPATVGRVSGAGDCLVGGMLASLCSGLDVMQSVAVGVAAAKTAIEVKTNVPDKYDLTTVADDAGAVYSAAKVVFQESML</sequence>
<dbReference type="GO" id="GO:0046872">
    <property type="term" value="F:metal ion binding"/>
    <property type="evidence" value="ECO:0007669"/>
    <property type="project" value="UniProtKB-KW"/>
</dbReference>
<evidence type="ECO:0000256" key="1">
    <source>
        <dbReference type="ARBA" id="ARBA00022679"/>
    </source>
</evidence>
<evidence type="ECO:0000256" key="3">
    <source>
        <dbReference type="ARBA" id="ARBA00022777"/>
    </source>
</evidence>
<dbReference type="GO" id="GO:0005737">
    <property type="term" value="C:cytoplasm"/>
    <property type="evidence" value="ECO:0007669"/>
    <property type="project" value="TreeGrafter"/>
</dbReference>
<dbReference type="InterPro" id="IPR011611">
    <property type="entry name" value="PfkB_dom"/>
</dbReference>
<dbReference type="PANTHER" id="PTHR42909:SF1">
    <property type="entry name" value="CARBOHYDRATE KINASE PFKB DOMAIN-CONTAINING PROTEIN"/>
    <property type="match status" value="1"/>
</dbReference>
<dbReference type="AlphaFoldDB" id="A0A9R0K7E9"/>
<dbReference type="CDD" id="cd01941">
    <property type="entry name" value="YeiC_kinase_like"/>
    <property type="match status" value="1"/>
</dbReference>
<keyword evidence="5" id="KW-1185">Reference proteome</keyword>
<dbReference type="RefSeq" id="XP_021861371.1">
    <property type="nucleotide sequence ID" value="XM_022005679.1"/>
</dbReference>
<evidence type="ECO:0000259" key="4">
    <source>
        <dbReference type="Pfam" id="PF00294"/>
    </source>
</evidence>
<evidence type="ECO:0000313" key="7">
    <source>
        <dbReference type="RefSeq" id="XP_021861372.1"/>
    </source>
</evidence>
<reference evidence="5" key="1">
    <citation type="journal article" date="2021" name="Nat. Commun.">
        <title>Genomic analyses provide insights into spinach domestication and the genetic basis of agronomic traits.</title>
        <authorList>
            <person name="Cai X."/>
            <person name="Sun X."/>
            <person name="Xu C."/>
            <person name="Sun H."/>
            <person name="Wang X."/>
            <person name="Ge C."/>
            <person name="Zhang Z."/>
            <person name="Wang Q."/>
            <person name="Fei Z."/>
            <person name="Jiao C."/>
            <person name="Wang Q."/>
        </authorList>
    </citation>
    <scope>NUCLEOTIDE SEQUENCE [LARGE SCALE GENOMIC DNA]</scope>
    <source>
        <strain evidence="5">cv. Varoflay</strain>
    </source>
</reference>
<dbReference type="Gene3D" id="3.40.1190.20">
    <property type="match status" value="1"/>
</dbReference>
<evidence type="ECO:0000313" key="5">
    <source>
        <dbReference type="Proteomes" id="UP000813463"/>
    </source>
</evidence>
<dbReference type="RefSeq" id="XP_021861372.1">
    <property type="nucleotide sequence ID" value="XM_022005680.1"/>
</dbReference>
<dbReference type="GO" id="GO:0016301">
    <property type="term" value="F:kinase activity"/>
    <property type="evidence" value="ECO:0007669"/>
    <property type="project" value="UniProtKB-KW"/>
</dbReference>
<dbReference type="InterPro" id="IPR002173">
    <property type="entry name" value="Carboh/pur_kinase_PfkB_CS"/>
</dbReference>
<evidence type="ECO:0000313" key="6">
    <source>
        <dbReference type="RefSeq" id="XP_021861371.1"/>
    </source>
</evidence>
<dbReference type="SUPFAM" id="SSF53613">
    <property type="entry name" value="Ribokinase-like"/>
    <property type="match status" value="1"/>
</dbReference>
<gene>
    <name evidence="6 7" type="primary">LOC110800368</name>
</gene>
<dbReference type="OrthoDB" id="198885at2759"/>
<evidence type="ECO:0000256" key="2">
    <source>
        <dbReference type="ARBA" id="ARBA00022723"/>
    </source>
</evidence>
<protein>
    <submittedName>
        <fullName evidence="6 7">Uncharacterized protein LOC110800368</fullName>
    </submittedName>
</protein>
<dbReference type="InterPro" id="IPR029056">
    <property type="entry name" value="Ribokinase-like"/>
</dbReference>
<dbReference type="GO" id="GO:0004730">
    <property type="term" value="F:pseudouridylate synthase activity"/>
    <property type="evidence" value="ECO:0007669"/>
    <property type="project" value="TreeGrafter"/>
</dbReference>
<dbReference type="PROSITE" id="PS00583">
    <property type="entry name" value="PFKB_KINASES_1"/>
    <property type="match status" value="1"/>
</dbReference>
<keyword evidence="1" id="KW-0808">Transferase</keyword>
<proteinExistence type="predicted"/>
<dbReference type="GeneID" id="110800368"/>
<keyword evidence="2" id="KW-0479">Metal-binding</keyword>
<dbReference type="KEGG" id="soe:110800368"/>
<reference evidence="6 7" key="2">
    <citation type="submission" date="2025-04" db="UniProtKB">
        <authorList>
            <consortium name="RefSeq"/>
        </authorList>
    </citation>
    <scope>IDENTIFICATION</scope>
</reference>
<dbReference type="PANTHER" id="PTHR42909">
    <property type="entry name" value="ZGC:136858"/>
    <property type="match status" value="1"/>
</dbReference>
<name>A0A9R0K7E9_SPIOL</name>
<dbReference type="GO" id="GO:0016798">
    <property type="term" value="F:hydrolase activity, acting on glycosyl bonds"/>
    <property type="evidence" value="ECO:0007669"/>
    <property type="project" value="TreeGrafter"/>
</dbReference>